<comment type="caution">
    <text evidence="5">The sequence shown here is derived from an EMBL/GenBank/DDBJ whole genome shotgun (WGS) entry which is preliminary data.</text>
</comment>
<reference evidence="5" key="1">
    <citation type="journal article" date="2020" name="mSystems">
        <title>Genome- and Community-Level Interaction Insights into Carbon Utilization and Element Cycling Functions of Hydrothermarchaeota in Hydrothermal Sediment.</title>
        <authorList>
            <person name="Zhou Z."/>
            <person name="Liu Y."/>
            <person name="Xu W."/>
            <person name="Pan J."/>
            <person name="Luo Z.H."/>
            <person name="Li M."/>
        </authorList>
    </citation>
    <scope>NUCLEOTIDE SEQUENCE [LARGE SCALE GENOMIC DNA]</scope>
    <source>
        <strain evidence="5">SpSt-609</strain>
    </source>
</reference>
<dbReference type="PROSITE" id="PS51272">
    <property type="entry name" value="SLH"/>
    <property type="match status" value="1"/>
</dbReference>
<feature type="coiled-coil region" evidence="1">
    <location>
        <begin position="780"/>
        <end position="822"/>
    </location>
</feature>
<feature type="chain" id="PRO_5030162300" description="SLH domain-containing protein" evidence="3">
    <location>
        <begin position="28"/>
        <end position="844"/>
    </location>
</feature>
<dbReference type="PANTHER" id="PTHR43308:SF1">
    <property type="entry name" value="OUTER MEMBRANE PROTEIN ALPHA"/>
    <property type="match status" value="1"/>
</dbReference>
<feature type="coiled-coil region" evidence="1">
    <location>
        <begin position="433"/>
        <end position="556"/>
    </location>
</feature>
<accession>A0A7C4CCT7</accession>
<feature type="transmembrane region" description="Helical" evidence="2">
    <location>
        <begin position="823"/>
        <end position="843"/>
    </location>
</feature>
<dbReference type="Gene3D" id="1.10.287.1490">
    <property type="match status" value="2"/>
</dbReference>
<dbReference type="PANTHER" id="PTHR43308">
    <property type="entry name" value="OUTER MEMBRANE PROTEIN ALPHA-RELATED"/>
    <property type="match status" value="1"/>
</dbReference>
<evidence type="ECO:0000256" key="2">
    <source>
        <dbReference type="SAM" id="Phobius"/>
    </source>
</evidence>
<feature type="signal peptide" evidence="3">
    <location>
        <begin position="1"/>
        <end position="27"/>
    </location>
</feature>
<keyword evidence="2" id="KW-0812">Transmembrane</keyword>
<feature type="domain" description="SLH" evidence="4">
    <location>
        <begin position="26"/>
        <end position="89"/>
    </location>
</feature>
<dbReference type="Pfam" id="PF00395">
    <property type="entry name" value="SLH"/>
    <property type="match status" value="1"/>
</dbReference>
<evidence type="ECO:0000259" key="4">
    <source>
        <dbReference type="PROSITE" id="PS51272"/>
    </source>
</evidence>
<name>A0A7C4CCT7_9BACT</name>
<dbReference type="InterPro" id="IPR001119">
    <property type="entry name" value="SLH_dom"/>
</dbReference>
<sequence length="844" mass="96241">MGVHCFEKVLIASFLILTLFAATAGHAEIYKDVPETHWAYEAISILSQLGILTGFPDGTFRGNESVTRYQLSVLVYRLYSLLTSRIESLKFQIESLEQKLKTSTSPSPSNLERSITQLEQNYHHLETSQRELKATLTNYSEKLKSTDAALKAVEENLQKFYQELNEEYNTLRLQLDEINLKLKSFSESSEVQKNAVETLRKELYTLSTNLESVNKLKTDVKKILEQTTVLSLRLKEVEGIIKTFEQTNSKQNVPEDAIGEPENDVKYDLEQVKEEIGRLWENITFLSAKVASIESSLVPAQYERFSEEIETIKKEIDTLKYLTELVLKTSTGEDDEKLGNQPTTIYTDNSAFEAVRQLEKAVADLLKNTQQIVARVENIESKPQVPQELESIKAKLRELETEIQKRATLSQVNSLNLNVQKILNLTLPLIDDVEKLKVKISEVSEKLPLLERNVNEIQAVVQNVEGENVSPQILEILNNQETKINALHQLVNKVMDQLSSLKEGIQSLRESLENLKKVQGTEASPTISSFDLSLRFETLENKVVKLSQTFKELLETINAMGTDLETTKTLLSENITKIAALERSLNQEAELISNITKVVPELVANQKLISEHFTSLEKRISINEKTVEDIIVKLEKQEISFSKIIDEERLKLNEEFTAVYERLHSLERAEKNALENLRSHENSLDNLQKELTKLREQISLQNSIVEQNIRALEKRIESNELSVNSLTTETKSELQALKKEIDMIKSILQNYAHRLETLETTTSMTLTKFDSLNAEVNIQKELLRKDLSRVEEGLKSVEEEKIDNLGKELNKHIEALKTENRNMIILTFVISLLALGLSIYAILK</sequence>
<feature type="coiled-coil region" evidence="1">
    <location>
        <begin position="663"/>
        <end position="754"/>
    </location>
</feature>
<keyword evidence="1" id="KW-0175">Coiled coil</keyword>
<evidence type="ECO:0000256" key="3">
    <source>
        <dbReference type="SAM" id="SignalP"/>
    </source>
</evidence>
<organism evidence="5">
    <name type="scientific">Fervidobacterium thailandense</name>
    <dbReference type="NCBI Taxonomy" id="1008305"/>
    <lineage>
        <taxon>Bacteria</taxon>
        <taxon>Thermotogati</taxon>
        <taxon>Thermotogota</taxon>
        <taxon>Thermotogae</taxon>
        <taxon>Thermotogales</taxon>
        <taxon>Fervidobacteriaceae</taxon>
        <taxon>Fervidobacterium</taxon>
    </lineage>
</organism>
<dbReference type="EMBL" id="DSZY01000006">
    <property type="protein sequence ID" value="HGU39767.1"/>
    <property type="molecule type" value="Genomic_DNA"/>
</dbReference>
<evidence type="ECO:0000256" key="1">
    <source>
        <dbReference type="SAM" id="Coils"/>
    </source>
</evidence>
<keyword evidence="3" id="KW-0732">Signal</keyword>
<feature type="coiled-coil region" evidence="1">
    <location>
        <begin position="79"/>
        <end position="181"/>
    </location>
</feature>
<evidence type="ECO:0000313" key="5">
    <source>
        <dbReference type="EMBL" id="HGU39767.1"/>
    </source>
</evidence>
<keyword evidence="2" id="KW-0472">Membrane</keyword>
<keyword evidence="2" id="KW-1133">Transmembrane helix</keyword>
<dbReference type="AlphaFoldDB" id="A0A7C4CCT7"/>
<proteinExistence type="predicted"/>
<gene>
    <name evidence="5" type="ORF">ENT77_00990</name>
</gene>
<protein>
    <recommendedName>
        <fullName evidence="4">SLH domain-containing protein</fullName>
    </recommendedName>
</protein>
<dbReference type="InterPro" id="IPR051465">
    <property type="entry name" value="Cell_Envelope_Struct_Comp"/>
</dbReference>